<comment type="caution">
    <text evidence="2">The sequence shown here is derived from an EMBL/GenBank/DDBJ whole genome shotgun (WGS) entry which is preliminary data.</text>
</comment>
<evidence type="ECO:0000313" key="3">
    <source>
        <dbReference type="Proteomes" id="UP000705379"/>
    </source>
</evidence>
<sequence>MATSRDLQDEIRALKAETTAPKRRRKRQPESKTAAKAAKPAGEAAIEDPVQADAQTSEAPHIGASAGTSTEEKSAAHLDLTQLSEQLSALVESAEHEIQEHPVRVVLGAFALGIIVGAALRR</sequence>
<dbReference type="RefSeq" id="WP_213215415.1">
    <property type="nucleotide sequence ID" value="NZ_QTKU01000001.1"/>
</dbReference>
<feature type="compositionally biased region" description="Low complexity" evidence="1">
    <location>
        <begin position="32"/>
        <end position="44"/>
    </location>
</feature>
<protein>
    <recommendedName>
        <fullName evidence="4">DUF883 domain-containing protein</fullName>
    </recommendedName>
</protein>
<name>A0A944CB85_9HYPH</name>
<reference evidence="2" key="1">
    <citation type="submission" date="2018-08" db="EMBL/GenBank/DDBJ databases">
        <authorList>
            <person name="Jin W."/>
            <person name="Wang H."/>
            <person name="Yang Y."/>
            <person name="Li M."/>
            <person name="Liu J."/>
        </authorList>
    </citation>
    <scope>NUCLEOTIDE SEQUENCE</scope>
    <source>
        <strain evidence="2">AESS21</strain>
    </source>
</reference>
<accession>A0A944CB85</accession>
<evidence type="ECO:0008006" key="4">
    <source>
        <dbReference type="Google" id="ProtNLM"/>
    </source>
</evidence>
<organism evidence="2 3">
    <name type="scientific">Roseibium polysiphoniae</name>
    <dbReference type="NCBI Taxonomy" id="2571221"/>
    <lineage>
        <taxon>Bacteria</taxon>
        <taxon>Pseudomonadati</taxon>
        <taxon>Pseudomonadota</taxon>
        <taxon>Alphaproteobacteria</taxon>
        <taxon>Hyphomicrobiales</taxon>
        <taxon>Stappiaceae</taxon>
        <taxon>Roseibium</taxon>
    </lineage>
</organism>
<dbReference type="Proteomes" id="UP000705379">
    <property type="component" value="Unassembled WGS sequence"/>
</dbReference>
<reference evidence="2" key="2">
    <citation type="journal article" date="2021" name="Microorganisms">
        <title>Bacterial Dimethylsulfoniopropionate Biosynthesis in the East China Sea.</title>
        <authorList>
            <person name="Liu J."/>
            <person name="Zhang Y."/>
            <person name="Liu J."/>
            <person name="Zhong H."/>
            <person name="Williams B.T."/>
            <person name="Zheng Y."/>
            <person name="Curson A.R.J."/>
            <person name="Sun C."/>
            <person name="Sun H."/>
            <person name="Song D."/>
            <person name="Wagner Mackenzie B."/>
            <person name="Bermejo Martinez A."/>
            <person name="Todd J.D."/>
            <person name="Zhang X.H."/>
        </authorList>
    </citation>
    <scope>NUCLEOTIDE SEQUENCE</scope>
    <source>
        <strain evidence="2">AESS21</strain>
    </source>
</reference>
<evidence type="ECO:0000313" key="2">
    <source>
        <dbReference type="EMBL" id="MBS8259844.1"/>
    </source>
</evidence>
<proteinExistence type="predicted"/>
<evidence type="ECO:0000256" key="1">
    <source>
        <dbReference type="SAM" id="MobiDB-lite"/>
    </source>
</evidence>
<dbReference type="AlphaFoldDB" id="A0A944CB85"/>
<dbReference type="EMBL" id="QTKU01000001">
    <property type="protein sequence ID" value="MBS8259844.1"/>
    <property type="molecule type" value="Genomic_DNA"/>
</dbReference>
<feature type="region of interest" description="Disordered" evidence="1">
    <location>
        <begin position="1"/>
        <end position="74"/>
    </location>
</feature>
<feature type="compositionally biased region" description="Basic and acidic residues" evidence="1">
    <location>
        <begin position="1"/>
        <end position="15"/>
    </location>
</feature>
<gene>
    <name evidence="2" type="ORF">DYI23_06400</name>
</gene>